<dbReference type="InterPro" id="IPR003439">
    <property type="entry name" value="ABC_transporter-like_ATP-bd"/>
</dbReference>
<dbReference type="AlphaFoldDB" id="A0A4R5DHI3"/>
<evidence type="ECO:0000256" key="4">
    <source>
        <dbReference type="ARBA" id="ARBA00022840"/>
    </source>
</evidence>
<dbReference type="Gene3D" id="3.40.50.300">
    <property type="entry name" value="P-loop containing nucleotide triphosphate hydrolases"/>
    <property type="match status" value="2"/>
</dbReference>
<keyword evidence="2" id="KW-0677">Repeat</keyword>
<dbReference type="InterPro" id="IPR003593">
    <property type="entry name" value="AAA+_ATPase"/>
</dbReference>
<dbReference type="PANTHER" id="PTHR43790:SF9">
    <property type="entry name" value="GALACTOFURANOSE TRANSPORTER ATP-BINDING PROTEIN YTFR"/>
    <property type="match status" value="1"/>
</dbReference>
<dbReference type="CDD" id="cd03216">
    <property type="entry name" value="ABC_Carb_Monos_I"/>
    <property type="match status" value="1"/>
</dbReference>
<dbReference type="PROSITE" id="PS50893">
    <property type="entry name" value="ABC_TRANSPORTER_2"/>
    <property type="match status" value="2"/>
</dbReference>
<accession>A0A4R5DHI3</accession>
<dbReference type="PANTHER" id="PTHR43790">
    <property type="entry name" value="CARBOHYDRATE TRANSPORT ATP-BINDING PROTEIN MG119-RELATED"/>
    <property type="match status" value="1"/>
</dbReference>
<dbReference type="EMBL" id="SMKZ01000016">
    <property type="protein sequence ID" value="TDE09953.1"/>
    <property type="molecule type" value="Genomic_DNA"/>
</dbReference>
<dbReference type="Proteomes" id="UP000294739">
    <property type="component" value="Unassembled WGS sequence"/>
</dbReference>
<dbReference type="Pfam" id="PF00005">
    <property type="entry name" value="ABC_tran"/>
    <property type="match status" value="2"/>
</dbReference>
<evidence type="ECO:0000256" key="3">
    <source>
        <dbReference type="ARBA" id="ARBA00022741"/>
    </source>
</evidence>
<sequence>MVAAPAVEFRELSKRFPGVLALDRVSWTLAPGEIHALLGENGAGKSTLLRILAGDHRPDGGELVLPGTGVDVRTPADAHDARVRVIYQEPNLLMDRSVAENVLIGALPARRHLVDRRRLHELAAEQARRLGVDIDVTTRVRRLGPAARQLVEIMKALASDVRVLALDEPTSSLSGRETERLFAILRTLRSDGVGIVYVSHRLEEVREIADRATVMRDGRVVGTVSVASTTDAELIRMMIGRQISTVFATPDTHGDGRGDRGTPRLAVTELRTGSVGPVSLTVRAGEVVGIAGLVGSGRSKLVRALAGAEPLTGGEVRVDGRPVRSRGPSGAIAAGIAVCPEDRRALALVPDRSVRENILLGHRTVRPRLGFLRVRRREVDRVERYLRLLDIRPADPEARVRTLSGGNQQKVVLARWLAREPSVLILDEPTRGIDVGAKSEIYALIRRLTADGLAVLVVSSELVEVIGLADRVYVMRGGRVAGEVPRAEATEESLLTLALGTNQRSRP</sequence>
<dbReference type="SUPFAM" id="SSF52540">
    <property type="entry name" value="P-loop containing nucleoside triphosphate hydrolases"/>
    <property type="match status" value="2"/>
</dbReference>
<dbReference type="InterPro" id="IPR050107">
    <property type="entry name" value="ABC_carbohydrate_import_ATPase"/>
</dbReference>
<keyword evidence="7" id="KW-1185">Reference proteome</keyword>
<dbReference type="PROSITE" id="PS00211">
    <property type="entry name" value="ABC_TRANSPORTER_1"/>
    <property type="match status" value="1"/>
</dbReference>
<dbReference type="OrthoDB" id="39350at2"/>
<name>A0A4R5DHI3_9ACTN</name>
<protein>
    <submittedName>
        <fullName evidence="6">Sugar ABC transporter ATP-binding protein</fullName>
    </submittedName>
</protein>
<keyword evidence="4 6" id="KW-0067">ATP-binding</keyword>
<keyword evidence="1" id="KW-0813">Transport</keyword>
<dbReference type="InterPro" id="IPR017871">
    <property type="entry name" value="ABC_transporter-like_CS"/>
</dbReference>
<proteinExistence type="predicted"/>
<evidence type="ECO:0000256" key="1">
    <source>
        <dbReference type="ARBA" id="ARBA00022448"/>
    </source>
</evidence>
<feature type="domain" description="ABC transporter" evidence="5">
    <location>
        <begin position="7"/>
        <end position="242"/>
    </location>
</feature>
<evidence type="ECO:0000313" key="6">
    <source>
        <dbReference type="EMBL" id="TDE09953.1"/>
    </source>
</evidence>
<keyword evidence="3" id="KW-0547">Nucleotide-binding</keyword>
<reference evidence="6 7" key="1">
    <citation type="submission" date="2019-03" db="EMBL/GenBank/DDBJ databases">
        <title>Draft genome sequences of novel Actinobacteria.</title>
        <authorList>
            <person name="Sahin N."/>
            <person name="Ay H."/>
            <person name="Saygin H."/>
        </authorList>
    </citation>
    <scope>NUCLEOTIDE SEQUENCE [LARGE SCALE GENOMIC DNA]</scope>
    <source>
        <strain evidence="6 7">5K138</strain>
    </source>
</reference>
<dbReference type="GO" id="GO:0005524">
    <property type="term" value="F:ATP binding"/>
    <property type="evidence" value="ECO:0007669"/>
    <property type="project" value="UniProtKB-KW"/>
</dbReference>
<dbReference type="InParanoid" id="A0A4R5DHI3"/>
<organism evidence="6 7">
    <name type="scientific">Jiangella asiatica</name>
    <dbReference type="NCBI Taxonomy" id="2530372"/>
    <lineage>
        <taxon>Bacteria</taxon>
        <taxon>Bacillati</taxon>
        <taxon>Actinomycetota</taxon>
        <taxon>Actinomycetes</taxon>
        <taxon>Jiangellales</taxon>
        <taxon>Jiangellaceae</taxon>
        <taxon>Jiangella</taxon>
    </lineage>
</organism>
<dbReference type="GO" id="GO:0016887">
    <property type="term" value="F:ATP hydrolysis activity"/>
    <property type="evidence" value="ECO:0007669"/>
    <property type="project" value="InterPro"/>
</dbReference>
<evidence type="ECO:0000256" key="2">
    <source>
        <dbReference type="ARBA" id="ARBA00022737"/>
    </source>
</evidence>
<evidence type="ECO:0000313" key="7">
    <source>
        <dbReference type="Proteomes" id="UP000294739"/>
    </source>
</evidence>
<comment type="caution">
    <text evidence="6">The sequence shown here is derived from an EMBL/GenBank/DDBJ whole genome shotgun (WGS) entry which is preliminary data.</text>
</comment>
<feature type="domain" description="ABC transporter" evidence="5">
    <location>
        <begin position="260"/>
        <end position="502"/>
    </location>
</feature>
<dbReference type="InterPro" id="IPR027417">
    <property type="entry name" value="P-loop_NTPase"/>
</dbReference>
<dbReference type="CDD" id="cd03215">
    <property type="entry name" value="ABC_Carb_Monos_II"/>
    <property type="match status" value="1"/>
</dbReference>
<evidence type="ECO:0000259" key="5">
    <source>
        <dbReference type="PROSITE" id="PS50893"/>
    </source>
</evidence>
<gene>
    <name evidence="6" type="ORF">E1269_12875</name>
</gene>
<dbReference type="SMART" id="SM00382">
    <property type="entry name" value="AAA"/>
    <property type="match status" value="2"/>
</dbReference>